<protein>
    <recommendedName>
        <fullName evidence="4">Stability/partitioning determinant</fullName>
    </recommendedName>
</protein>
<gene>
    <name evidence="2" type="ORF">CFBP5877_27640</name>
</gene>
<evidence type="ECO:0000313" key="2">
    <source>
        <dbReference type="EMBL" id="QCL82888.1"/>
    </source>
</evidence>
<evidence type="ECO:0008006" key="4">
    <source>
        <dbReference type="Google" id="ProtNLM"/>
    </source>
</evidence>
<dbReference type="EMBL" id="CP039901">
    <property type="protein sequence ID" value="QCL82888.1"/>
    <property type="molecule type" value="Genomic_DNA"/>
</dbReference>
<feature type="region of interest" description="Disordered" evidence="1">
    <location>
        <begin position="1"/>
        <end position="71"/>
    </location>
</feature>
<dbReference type="AlphaFoldDB" id="A0AAE6BJ61"/>
<reference evidence="2 3" key="1">
    <citation type="submission" date="2019-04" db="EMBL/GenBank/DDBJ databases">
        <title>Complete genome sequence of Agrobacterium tumefaciens CFBP5877.</title>
        <authorList>
            <person name="Huang Y.-Y."/>
            <person name="Chiang H.-Y."/>
            <person name="Chou L."/>
            <person name="Lai E.-M."/>
            <person name="Kuo C.-H."/>
        </authorList>
    </citation>
    <scope>NUCLEOTIDE SEQUENCE [LARGE SCALE GENOMIC DNA]</scope>
    <source>
        <strain evidence="2 3">CFBP5877</strain>
        <plasmid evidence="3">patcfbp5877c</plasmid>
    </source>
</reference>
<evidence type="ECO:0000313" key="3">
    <source>
        <dbReference type="Proteomes" id="UP000298579"/>
    </source>
</evidence>
<proteinExistence type="predicted"/>
<dbReference type="RefSeq" id="WP_041724543.1">
    <property type="nucleotide sequence ID" value="NZ_CP039901.1"/>
</dbReference>
<name>A0AAE6BJ61_AGRTU</name>
<evidence type="ECO:0000256" key="1">
    <source>
        <dbReference type="SAM" id="MobiDB-lite"/>
    </source>
</evidence>
<sequence length="132" mass="14286">MSKERIPLNLEGFAPAPKTASKERKEEIATEAVESGFSARHAVSQPTSTVASVQESAEPRRRGRKRSTNRNVPFAVKLRIETNDAIYDMADKLECSAIAEVIELAIGALEAEIAQGKNPRERAAARAGKVGI</sequence>
<geneLocation type="plasmid" evidence="3">
    <name>patcfbp5877c</name>
</geneLocation>
<dbReference type="Proteomes" id="UP000298579">
    <property type="component" value="Plasmid pAtCFBP5877c"/>
</dbReference>
<keyword evidence="2" id="KW-0614">Plasmid</keyword>
<accession>A0AAE6BJ61</accession>
<feature type="compositionally biased region" description="Polar residues" evidence="1">
    <location>
        <begin position="44"/>
        <end position="55"/>
    </location>
</feature>
<organism evidence="2 3">
    <name type="scientific">Agrobacterium tumefaciens</name>
    <dbReference type="NCBI Taxonomy" id="358"/>
    <lineage>
        <taxon>Bacteria</taxon>
        <taxon>Pseudomonadati</taxon>
        <taxon>Pseudomonadota</taxon>
        <taxon>Alphaproteobacteria</taxon>
        <taxon>Hyphomicrobiales</taxon>
        <taxon>Rhizobiaceae</taxon>
        <taxon>Rhizobium/Agrobacterium group</taxon>
        <taxon>Agrobacterium</taxon>
        <taxon>Agrobacterium tumefaciens complex</taxon>
    </lineage>
</organism>